<evidence type="ECO:0000313" key="5">
    <source>
        <dbReference type="Proteomes" id="UP000419138"/>
    </source>
</evidence>
<organism evidence="4 5">
    <name type="scientific">Streptomyces jumonjinensis</name>
    <dbReference type="NCBI Taxonomy" id="1945"/>
    <lineage>
        <taxon>Bacteria</taxon>
        <taxon>Bacillati</taxon>
        <taxon>Actinomycetota</taxon>
        <taxon>Actinomycetes</taxon>
        <taxon>Kitasatosporales</taxon>
        <taxon>Streptomycetaceae</taxon>
        <taxon>Streptomyces</taxon>
    </lineage>
</organism>
<dbReference type="RefSeq" id="WP_153525199.1">
    <property type="nucleotide sequence ID" value="NZ_JBEPDZ010000023.1"/>
</dbReference>
<dbReference type="InterPro" id="IPR036890">
    <property type="entry name" value="HATPase_C_sf"/>
</dbReference>
<dbReference type="GO" id="GO:0004674">
    <property type="term" value="F:protein serine/threonine kinase activity"/>
    <property type="evidence" value="ECO:0007669"/>
    <property type="project" value="UniProtKB-KW"/>
</dbReference>
<feature type="region of interest" description="Disordered" evidence="2">
    <location>
        <begin position="131"/>
        <end position="184"/>
    </location>
</feature>
<dbReference type="GO" id="GO:0005524">
    <property type="term" value="F:ATP binding"/>
    <property type="evidence" value="ECO:0007669"/>
    <property type="project" value="UniProtKB-KW"/>
</dbReference>
<dbReference type="SUPFAM" id="SSF55874">
    <property type="entry name" value="ATPase domain of HSP90 chaperone/DNA topoisomerase II/histidine kinase"/>
    <property type="match status" value="1"/>
</dbReference>
<keyword evidence="1" id="KW-0808">Transferase</keyword>
<name>A0A646KNZ6_STRJU</name>
<proteinExistence type="predicted"/>
<dbReference type="InterPro" id="IPR003594">
    <property type="entry name" value="HATPase_dom"/>
</dbReference>
<dbReference type="Pfam" id="PF13581">
    <property type="entry name" value="HATPase_c_2"/>
    <property type="match status" value="1"/>
</dbReference>
<dbReference type="OrthoDB" id="3852548at2"/>
<keyword evidence="1" id="KW-0723">Serine/threonine-protein kinase</keyword>
<dbReference type="Gene3D" id="3.30.565.10">
    <property type="entry name" value="Histidine kinase-like ATPase, C-terminal domain"/>
    <property type="match status" value="1"/>
</dbReference>
<evidence type="ECO:0000256" key="1">
    <source>
        <dbReference type="ARBA" id="ARBA00022527"/>
    </source>
</evidence>
<dbReference type="EMBL" id="VCLA01000172">
    <property type="protein sequence ID" value="MQT03621.1"/>
    <property type="molecule type" value="Genomic_DNA"/>
</dbReference>
<dbReference type="InterPro" id="IPR050267">
    <property type="entry name" value="Anti-sigma-factor_SerPK"/>
</dbReference>
<protein>
    <submittedName>
        <fullName evidence="4">ATP-binding protein</fullName>
    </submittedName>
</protein>
<dbReference type="PANTHER" id="PTHR35526">
    <property type="entry name" value="ANTI-SIGMA-F FACTOR RSBW-RELATED"/>
    <property type="match status" value="1"/>
</dbReference>
<feature type="domain" description="Histidine kinase/HSP90-like ATPase" evidence="3">
    <location>
        <begin position="14"/>
        <end position="89"/>
    </location>
</feature>
<gene>
    <name evidence="4" type="ORF">FF041_26650</name>
</gene>
<evidence type="ECO:0000256" key="2">
    <source>
        <dbReference type="SAM" id="MobiDB-lite"/>
    </source>
</evidence>
<evidence type="ECO:0000259" key="3">
    <source>
        <dbReference type="Pfam" id="PF13581"/>
    </source>
</evidence>
<reference evidence="4 5" key="1">
    <citation type="submission" date="2019-05" db="EMBL/GenBank/DDBJ databases">
        <title>Comparative genomics and metabolomics analyses of clavulanic acid producing Streptomyces species provides insight into specialized metabolism and evolution of beta-lactam biosynthetic gene clusters.</title>
        <authorList>
            <person name="Moore M.A."/>
            <person name="Cruz-Morales P."/>
            <person name="Barona Gomez F."/>
            <person name="Kapil T."/>
        </authorList>
    </citation>
    <scope>NUCLEOTIDE SEQUENCE [LARGE SCALE GENOMIC DNA]</scope>
    <source>
        <strain evidence="4 5">NRRL 5741</strain>
    </source>
</reference>
<dbReference type="Proteomes" id="UP000419138">
    <property type="component" value="Unassembled WGS sequence"/>
</dbReference>
<accession>A0A646KNZ6</accession>
<comment type="caution">
    <text evidence="4">The sequence shown here is derived from an EMBL/GenBank/DDBJ whole genome shotgun (WGS) entry which is preliminary data.</text>
</comment>
<keyword evidence="4" id="KW-0547">Nucleotide-binding</keyword>
<sequence length="184" mass="19799">MHVQAVCRYTLEVRATTERIPGIRRILAAHLRHWKLESQIAPVCRAVGELLGNVVRHVPGDKTCVVELRWTGRRLTVSVADRGRGLPRLTSCCPAKGGLAAVAVLSDSWGTCATETGKVIWFSRLVAQPGNVPRTAHGPRRTVPELMSRPLSEPSQEPDRPGAPAPEPAPAMGRTEARAASGAP</sequence>
<keyword evidence="4" id="KW-0067">ATP-binding</keyword>
<dbReference type="PANTHER" id="PTHR35526:SF3">
    <property type="entry name" value="ANTI-SIGMA-F FACTOR RSBW"/>
    <property type="match status" value="1"/>
</dbReference>
<evidence type="ECO:0000313" key="4">
    <source>
        <dbReference type="EMBL" id="MQT03621.1"/>
    </source>
</evidence>
<dbReference type="CDD" id="cd16936">
    <property type="entry name" value="HATPase_RsbW-like"/>
    <property type="match status" value="1"/>
</dbReference>
<dbReference type="AlphaFoldDB" id="A0A646KNZ6"/>
<keyword evidence="1" id="KW-0418">Kinase</keyword>
<keyword evidence="5" id="KW-1185">Reference proteome</keyword>